<gene>
    <name evidence="5" type="ORF">GCM10011342_22930</name>
</gene>
<accession>A0A8J2V6I4</accession>
<dbReference type="Gene3D" id="3.40.50.300">
    <property type="entry name" value="P-loop containing nucleotide triphosphate hydrolases"/>
    <property type="match status" value="1"/>
</dbReference>
<dbReference type="InterPro" id="IPR050625">
    <property type="entry name" value="ParA/MinD_ATPase"/>
</dbReference>
<dbReference type="RefSeq" id="WP_188158288.1">
    <property type="nucleotide sequence ID" value="NZ_BMGH01000001.1"/>
</dbReference>
<dbReference type="Proteomes" id="UP000613582">
    <property type="component" value="Unassembled WGS sequence"/>
</dbReference>
<reference evidence="5" key="2">
    <citation type="submission" date="2020-09" db="EMBL/GenBank/DDBJ databases">
        <authorList>
            <person name="Sun Q."/>
            <person name="Zhou Y."/>
        </authorList>
    </citation>
    <scope>NUCLEOTIDE SEQUENCE</scope>
    <source>
        <strain evidence="5">CGMCC 1.12921</strain>
    </source>
</reference>
<dbReference type="GO" id="GO:0005524">
    <property type="term" value="F:ATP binding"/>
    <property type="evidence" value="ECO:0007669"/>
    <property type="project" value="UniProtKB-KW"/>
</dbReference>
<sequence>MSNVSNSKFDFDREDAFDEDVAGLESLSDDDLDIDLEGFDFDDIDLEGMDDWDDDELDEALDGVRGDAESADSSYDLLAFESQGDADESGLEGSNAAGQTPAQMQQALEDDDELPPLLDEVGDHSAAAPVAATAVSHSRHDYGDDEFEAQEGDHIPVPRINIDVFYETTEISGLIEATANDRRMAKAHINLSFGGVEKAAQHYQNAATPNLIVLETVHGGQQLFDGLAHLAEVCDPSTKVVILGKINDVSLYRELMARGISDYLIAPRAPIQITRAIAGLYLDPSAPPIGKNIVFAGTRGGTGSSTICHNVAWAIAEHYANDAVLLDLDLPFGTASLDFAQDPSHGLTEALGAPERLDDVLLDRLLQKCTDRLSLFSAPNMLDQDYDVPASSFEEVLDVVRKAAPNIVIDLPHGWSAWTRNILHSADQIILTATPDLSSYRNAKNLIETINATRSNDAPPILVMNQVGVPKRPEVPVEQFAEALDIEPTAVIPWDPVLFGTAATNAETVFQTDAKSKVTGSLDFIAGTILGHHGKKSRKKGFDIKSLLKKL</sequence>
<name>A0A8J2V6I4_9PROT</name>
<dbReference type="Pfam" id="PF13614">
    <property type="entry name" value="AAA_31"/>
    <property type="match status" value="1"/>
</dbReference>
<feature type="compositionally biased region" description="Polar residues" evidence="3">
    <location>
        <begin position="96"/>
        <end position="106"/>
    </location>
</feature>
<evidence type="ECO:0000256" key="1">
    <source>
        <dbReference type="ARBA" id="ARBA00022741"/>
    </source>
</evidence>
<comment type="caution">
    <text evidence="5">The sequence shown here is derived from an EMBL/GenBank/DDBJ whole genome shotgun (WGS) entry which is preliminary data.</text>
</comment>
<feature type="domain" description="AAA" evidence="4">
    <location>
        <begin position="291"/>
        <end position="455"/>
    </location>
</feature>
<dbReference type="GO" id="GO:0051782">
    <property type="term" value="P:negative regulation of cell division"/>
    <property type="evidence" value="ECO:0007669"/>
    <property type="project" value="TreeGrafter"/>
</dbReference>
<dbReference type="SUPFAM" id="SSF52540">
    <property type="entry name" value="P-loop containing nucleoside triphosphate hydrolases"/>
    <property type="match status" value="1"/>
</dbReference>
<dbReference type="AlphaFoldDB" id="A0A8J2V6I4"/>
<dbReference type="Gene3D" id="3.40.50.2300">
    <property type="match status" value="1"/>
</dbReference>
<evidence type="ECO:0000256" key="2">
    <source>
        <dbReference type="ARBA" id="ARBA00022840"/>
    </source>
</evidence>
<evidence type="ECO:0000313" key="5">
    <source>
        <dbReference type="EMBL" id="GGD13580.1"/>
    </source>
</evidence>
<keyword evidence="1" id="KW-0547">Nucleotide-binding</keyword>
<feature type="region of interest" description="Disordered" evidence="3">
    <location>
        <begin position="83"/>
        <end position="109"/>
    </location>
</feature>
<evidence type="ECO:0000259" key="4">
    <source>
        <dbReference type="Pfam" id="PF13614"/>
    </source>
</evidence>
<evidence type="ECO:0000313" key="6">
    <source>
        <dbReference type="Proteomes" id="UP000613582"/>
    </source>
</evidence>
<organism evidence="5 6">
    <name type="scientific">Aquisalinus flavus</name>
    <dbReference type="NCBI Taxonomy" id="1526572"/>
    <lineage>
        <taxon>Bacteria</taxon>
        <taxon>Pseudomonadati</taxon>
        <taxon>Pseudomonadota</taxon>
        <taxon>Alphaproteobacteria</taxon>
        <taxon>Parvularculales</taxon>
        <taxon>Parvularculaceae</taxon>
        <taxon>Aquisalinus</taxon>
    </lineage>
</organism>
<reference evidence="5" key="1">
    <citation type="journal article" date="2014" name="Int. J. Syst. Evol. Microbiol.">
        <title>Complete genome sequence of Corynebacterium casei LMG S-19264T (=DSM 44701T), isolated from a smear-ripened cheese.</title>
        <authorList>
            <consortium name="US DOE Joint Genome Institute (JGI-PGF)"/>
            <person name="Walter F."/>
            <person name="Albersmeier A."/>
            <person name="Kalinowski J."/>
            <person name="Ruckert C."/>
        </authorList>
    </citation>
    <scope>NUCLEOTIDE SEQUENCE</scope>
    <source>
        <strain evidence="5">CGMCC 1.12921</strain>
    </source>
</reference>
<evidence type="ECO:0000256" key="3">
    <source>
        <dbReference type="SAM" id="MobiDB-lite"/>
    </source>
</evidence>
<dbReference type="InterPro" id="IPR027417">
    <property type="entry name" value="P-loop_NTPase"/>
</dbReference>
<proteinExistence type="predicted"/>
<keyword evidence="6" id="KW-1185">Reference proteome</keyword>
<protein>
    <recommendedName>
        <fullName evidence="4">AAA domain-containing protein</fullName>
    </recommendedName>
</protein>
<dbReference type="InterPro" id="IPR025669">
    <property type="entry name" value="AAA_dom"/>
</dbReference>
<dbReference type="EMBL" id="BMGH01000001">
    <property type="protein sequence ID" value="GGD13580.1"/>
    <property type="molecule type" value="Genomic_DNA"/>
</dbReference>
<dbReference type="GO" id="GO:0005829">
    <property type="term" value="C:cytosol"/>
    <property type="evidence" value="ECO:0007669"/>
    <property type="project" value="TreeGrafter"/>
</dbReference>
<dbReference type="PANTHER" id="PTHR43384">
    <property type="entry name" value="SEPTUM SITE-DETERMINING PROTEIN MIND HOMOLOG, CHLOROPLASTIC-RELATED"/>
    <property type="match status" value="1"/>
</dbReference>
<dbReference type="GO" id="GO:0009898">
    <property type="term" value="C:cytoplasmic side of plasma membrane"/>
    <property type="evidence" value="ECO:0007669"/>
    <property type="project" value="TreeGrafter"/>
</dbReference>
<dbReference type="GO" id="GO:0016887">
    <property type="term" value="F:ATP hydrolysis activity"/>
    <property type="evidence" value="ECO:0007669"/>
    <property type="project" value="TreeGrafter"/>
</dbReference>
<dbReference type="PANTHER" id="PTHR43384:SF6">
    <property type="entry name" value="SEPTUM SITE-DETERMINING PROTEIN MIND HOMOLOG, CHLOROPLASTIC"/>
    <property type="match status" value="1"/>
</dbReference>
<keyword evidence="2" id="KW-0067">ATP-binding</keyword>